<proteinExistence type="predicted"/>
<dbReference type="InterPro" id="IPR018962">
    <property type="entry name" value="DUF1995"/>
</dbReference>
<sequence length="299" mass="33681">MSPSSFSIGPTVSPAFLAGTLVSNSKTVLGGGSIYWKNYDATKTNRNLKYRVCSVSGGSNTSVENVPFPRDYFELINQAKQAVELALKDEKQLMEIEFPTSGLASVPGDGEGATEMTESMNMIHQFCDRLISPEKARTTRIFFPEANEVKFAQKTVFGGTYFKVKMADRVKPEDELFLVAYPYFNVNEMLVVEELYKEAVVNTDRKLIIFNGELDRIRSGYYPKFFYPKLGALTETLLPTMETVYYIHNFKGQKGGVLFRCYPGPWQVLRRTRNSCICVHQQETMPSLKEVALNILASA</sequence>
<evidence type="ECO:0000313" key="3">
    <source>
        <dbReference type="Proteomes" id="UP000886595"/>
    </source>
</evidence>
<feature type="domain" description="DUF1995" evidence="1">
    <location>
        <begin position="69"/>
        <end position="292"/>
    </location>
</feature>
<dbReference type="PANTHER" id="PTHR34051">
    <property type="entry name" value="PROTEIN LOW PSII ACCUMULATION 3, CHLOROPLASTIC"/>
    <property type="match status" value="1"/>
</dbReference>
<gene>
    <name evidence="2" type="ORF">Bca52824_068227</name>
</gene>
<dbReference type="Pfam" id="PF09353">
    <property type="entry name" value="DUF1995"/>
    <property type="match status" value="1"/>
</dbReference>
<dbReference type="Proteomes" id="UP000886595">
    <property type="component" value="Unassembled WGS sequence"/>
</dbReference>
<dbReference type="AlphaFoldDB" id="A0A8X7Q1F0"/>
<comment type="caution">
    <text evidence="2">The sequence shown here is derived from an EMBL/GenBank/DDBJ whole genome shotgun (WGS) entry which is preliminary data.</text>
</comment>
<evidence type="ECO:0000259" key="1">
    <source>
        <dbReference type="Pfam" id="PF09353"/>
    </source>
</evidence>
<reference evidence="2 3" key="1">
    <citation type="submission" date="2020-02" db="EMBL/GenBank/DDBJ databases">
        <authorList>
            <person name="Ma Q."/>
            <person name="Huang Y."/>
            <person name="Song X."/>
            <person name="Pei D."/>
        </authorList>
    </citation>
    <scope>NUCLEOTIDE SEQUENCE [LARGE SCALE GENOMIC DNA]</scope>
    <source>
        <strain evidence="2">Sxm20200214</strain>
        <tissue evidence="2">Leaf</tissue>
    </source>
</reference>
<organism evidence="2 3">
    <name type="scientific">Brassica carinata</name>
    <name type="common">Ethiopian mustard</name>
    <name type="synonym">Abyssinian cabbage</name>
    <dbReference type="NCBI Taxonomy" id="52824"/>
    <lineage>
        <taxon>Eukaryota</taxon>
        <taxon>Viridiplantae</taxon>
        <taxon>Streptophyta</taxon>
        <taxon>Embryophyta</taxon>
        <taxon>Tracheophyta</taxon>
        <taxon>Spermatophyta</taxon>
        <taxon>Magnoliopsida</taxon>
        <taxon>eudicotyledons</taxon>
        <taxon>Gunneridae</taxon>
        <taxon>Pentapetalae</taxon>
        <taxon>rosids</taxon>
        <taxon>malvids</taxon>
        <taxon>Brassicales</taxon>
        <taxon>Brassicaceae</taxon>
        <taxon>Brassiceae</taxon>
        <taxon>Brassica</taxon>
    </lineage>
</organism>
<evidence type="ECO:0000313" key="2">
    <source>
        <dbReference type="EMBL" id="KAG2261148.1"/>
    </source>
</evidence>
<protein>
    <recommendedName>
        <fullName evidence="1">DUF1995 domain-containing protein</fullName>
    </recommendedName>
</protein>
<dbReference type="OrthoDB" id="199922at2759"/>
<dbReference type="InterPro" id="IPR044687">
    <property type="entry name" value="LPA3"/>
</dbReference>
<keyword evidence="3" id="KW-1185">Reference proteome</keyword>
<name>A0A8X7Q1F0_BRACI</name>
<accession>A0A8X7Q1F0</accession>
<dbReference type="EMBL" id="JAAMPC010000014">
    <property type="protein sequence ID" value="KAG2261148.1"/>
    <property type="molecule type" value="Genomic_DNA"/>
</dbReference>
<dbReference type="PANTHER" id="PTHR34051:SF1">
    <property type="entry name" value="PROTEIN LOW PSII ACCUMULATION 3, CHLOROPLASTIC"/>
    <property type="match status" value="1"/>
</dbReference>